<feature type="compositionally biased region" description="Low complexity" evidence="2">
    <location>
        <begin position="246"/>
        <end position="280"/>
    </location>
</feature>
<dbReference type="Proteomes" id="UP001174677">
    <property type="component" value="Chromosome 14"/>
</dbReference>
<name>A0ABQ9L7Y6_HEVBR</name>
<keyword evidence="5" id="KW-1185">Reference proteome</keyword>
<sequence>MFRLHKLKSSKSGERLDFKFSSFQALQVPKGWDKLYVSIISEETGKTLSKSGKASVRNGSCQWTETLSESIWISRRHTSKEKGEYLFKLVVSMGSSRSGILGEATVNLASYRSSKTAIPVSLQLKKCNHGTILQVKIQCLTPRVKLREEQWEDTVMEDGNVDYDDVESKSDVSDSSLNKSVGSSSSNHLDSSSHAGELVSRDFSFSASGSRYSFDSMEGSLGRESYSPQNNLTSFVSNQIGRHDSTSSQSSYPNGSYSFNDSSRSTHSSFKSKVSTSQISLQNQRGDLNQDSHSVASSTLRNAGSSKDLLEAAEVTINELRAEARMWELNARKLMTDLEKLQNELLDQSKHQESLETELYESRKECDGLKEEIKQVKILLEESAAKQKSTENLKYQAKEVNDLQKELEDEVKYQKESNANLALQLKKTQESNIELVSILQELEDTIEKQKMEIANLTKMDSKSMCSHGLEDNVEMRPNKDVFAKNMSKVSCDSDPEGSTVEHELGDLPEGFEPEDNRNPELELWKLKESQKNLESTIRFLEKSLQEKVQEIEAEKSLKTQTLADSEAQWRNKLAVKEEEIVNLEAKLSEAASKADDFENGGNINLTNEVKVLKQKIEELEKDCNELTDENLELLLKLKESKGDLPRCGASYNSLTKEFLENDSIFTSESEVSKMKSQICKLEEELSKKEMLIEGLSTDHLQTQCTNLEKKCSDLKLQLEAFKDKTCYLEGELCKYRAKAEEQEIEISTLRQLEHHVAEISTDFKISQSDAAVEISKTLSQLHEEIQLCLARVKRQQCNSYLPVTTECYNDDTEISNAAGLCTQKEQAVSVLNSFVQLKDFFEAKVLCDDEMKQNGEVRTRTANAEEVQNDVETCNAKKNTSSTFNLEQESLQMKCKPEITDSGNEILEKTFEIDKLKSDNFLKELEVEALRNCQRELETQISNLQNEKRQLEESIEVMLKESKMASTCMDDSQKEMMVFNNNMMTTTFMDDSRNDIMVCNSSMDSHVSTDNILALKSPELDSIKNEVEVHLSELEKENVQLSERICGLEAQLRYLTDERESSRMELQNSESCAVNLQEEVRILKRELEAQKCDKKQKLQDMQKKWLEAQEECEYLKIANLKLQTTAESLIDECSSLQQSIVELRKQKMELHEHCTFLEAELSELQKSFSDMFKEVEALEGKYTFMLEEIASKEKALSLELDALLQENKKYKENLDLEESQLNQMYLEKSVEAKNLHREVERLTEHLSATHDEKERAASAAVLEVSQLRAHRALHEASLQEVQKKLKVSESNLSTLRMESETKLLGLMDELAASKQNQEVLLADREKLLELLEDVKSNEDKHKNIVRGQELKLKVSAYERLQLEEEISSLRVQLQKTPVLQNEILNLKKFLNGVQFEKQRLEVSLQVLSSDCEELKAEKMLFSQMISDMQRAVAELEDCKRCKVSLEEKVLRLEGDLTAREALGAQDAEFKNELSRVKRLNSELRRKIRLLQVEKQECLNRAQAFELELKKMKEEKLDRQNSDNSLHLSPHYNTITSSTSDELKLSQVDNKQNCAPGDSTVMGIDSLSKIQLLESELAEALEANDMYKTQLKSFLSEVCKDHSNAHKNLADDNEAIKEHAGRAQSLEIELRALQERYFQMSLKCAEVEAERGQLVLKLRAVSNGKS</sequence>
<feature type="compositionally biased region" description="Low complexity" evidence="2">
    <location>
        <begin position="173"/>
        <end position="193"/>
    </location>
</feature>
<dbReference type="InterPro" id="IPR019448">
    <property type="entry name" value="NT-C2"/>
</dbReference>
<feature type="region of interest" description="Disordered" evidence="2">
    <location>
        <begin position="489"/>
        <end position="516"/>
    </location>
</feature>
<dbReference type="EMBL" id="JARPOI010000014">
    <property type="protein sequence ID" value="KAJ9159873.1"/>
    <property type="molecule type" value="Genomic_DNA"/>
</dbReference>
<evidence type="ECO:0000256" key="2">
    <source>
        <dbReference type="SAM" id="MobiDB-lite"/>
    </source>
</evidence>
<feature type="compositionally biased region" description="Polar residues" evidence="2">
    <location>
        <begin position="281"/>
        <end position="301"/>
    </location>
</feature>
<accession>A0ABQ9L7Y6</accession>
<feature type="domain" description="C2 NT-type" evidence="3">
    <location>
        <begin position="6"/>
        <end position="141"/>
    </location>
</feature>
<feature type="coiled-coil region" evidence="1">
    <location>
        <begin position="1473"/>
        <end position="1514"/>
    </location>
</feature>
<evidence type="ECO:0000313" key="5">
    <source>
        <dbReference type="Proteomes" id="UP001174677"/>
    </source>
</evidence>
<feature type="coiled-coil region" evidence="1">
    <location>
        <begin position="697"/>
        <end position="724"/>
    </location>
</feature>
<reference evidence="4" key="1">
    <citation type="journal article" date="2023" name="Plant Biotechnol. J.">
        <title>Chromosome-level wild Hevea brasiliensis genome provides new tools for genomic-assisted breeding and valuable loci to elevate rubber yield.</title>
        <authorList>
            <person name="Cheng H."/>
            <person name="Song X."/>
            <person name="Hu Y."/>
            <person name="Wu T."/>
            <person name="Yang Q."/>
            <person name="An Z."/>
            <person name="Feng S."/>
            <person name="Deng Z."/>
            <person name="Wu W."/>
            <person name="Zeng X."/>
            <person name="Tu M."/>
            <person name="Wang X."/>
            <person name="Huang H."/>
        </authorList>
    </citation>
    <scope>NUCLEOTIDE SEQUENCE</scope>
    <source>
        <strain evidence="4">MT/VB/25A 57/8</strain>
    </source>
</reference>
<feature type="coiled-coil region" evidence="1">
    <location>
        <begin position="1615"/>
        <end position="1649"/>
    </location>
</feature>
<dbReference type="PROSITE" id="PS51840">
    <property type="entry name" value="C2_NT"/>
    <property type="match status" value="1"/>
</dbReference>
<feature type="coiled-coil region" evidence="1">
    <location>
        <begin position="1126"/>
        <end position="1252"/>
    </location>
</feature>
<gene>
    <name evidence="4" type="ORF">P3X46_025330</name>
</gene>
<feature type="region of interest" description="Disordered" evidence="2">
    <location>
        <begin position="241"/>
        <end position="301"/>
    </location>
</feature>
<feature type="coiled-coil region" evidence="1">
    <location>
        <begin position="1020"/>
        <end position="1100"/>
    </location>
</feature>
<comment type="caution">
    <text evidence="4">The sequence shown here is derived from an EMBL/GenBank/DDBJ whole genome shotgun (WGS) entry which is preliminary data.</text>
</comment>
<evidence type="ECO:0000313" key="4">
    <source>
        <dbReference type="EMBL" id="KAJ9159873.1"/>
    </source>
</evidence>
<feature type="coiled-coil region" evidence="1">
    <location>
        <begin position="530"/>
        <end position="636"/>
    </location>
</feature>
<evidence type="ECO:0000259" key="3">
    <source>
        <dbReference type="PROSITE" id="PS51840"/>
    </source>
</evidence>
<protein>
    <recommendedName>
        <fullName evidence="3">C2 NT-type domain-containing protein</fullName>
    </recommendedName>
</protein>
<dbReference type="Pfam" id="PF10358">
    <property type="entry name" value="NT-C2"/>
    <property type="match status" value="1"/>
</dbReference>
<dbReference type="PANTHER" id="PTHR47270">
    <property type="entry name" value="PROTEIN MLP1-LIKE"/>
    <property type="match status" value="1"/>
</dbReference>
<evidence type="ECO:0000256" key="1">
    <source>
        <dbReference type="SAM" id="Coils"/>
    </source>
</evidence>
<feature type="coiled-coil region" evidence="1">
    <location>
        <begin position="1397"/>
        <end position="1448"/>
    </location>
</feature>
<dbReference type="PANTHER" id="PTHR47270:SF13">
    <property type="entry name" value="HEAVY CHAIN-LIKE PROTEIN, PUTATIVE-RELATED"/>
    <property type="match status" value="1"/>
</dbReference>
<feature type="region of interest" description="Disordered" evidence="2">
    <location>
        <begin position="157"/>
        <end position="193"/>
    </location>
</feature>
<keyword evidence="1" id="KW-0175">Coiled coil</keyword>
<organism evidence="4 5">
    <name type="scientific">Hevea brasiliensis</name>
    <name type="common">Para rubber tree</name>
    <name type="synonym">Siphonia brasiliensis</name>
    <dbReference type="NCBI Taxonomy" id="3981"/>
    <lineage>
        <taxon>Eukaryota</taxon>
        <taxon>Viridiplantae</taxon>
        <taxon>Streptophyta</taxon>
        <taxon>Embryophyta</taxon>
        <taxon>Tracheophyta</taxon>
        <taxon>Spermatophyta</taxon>
        <taxon>Magnoliopsida</taxon>
        <taxon>eudicotyledons</taxon>
        <taxon>Gunneridae</taxon>
        <taxon>Pentapetalae</taxon>
        <taxon>rosids</taxon>
        <taxon>fabids</taxon>
        <taxon>Malpighiales</taxon>
        <taxon>Euphorbiaceae</taxon>
        <taxon>Crotonoideae</taxon>
        <taxon>Micrandreae</taxon>
        <taxon>Hevea</taxon>
    </lineage>
</organism>
<feature type="coiled-coil region" evidence="1">
    <location>
        <begin position="310"/>
        <end position="459"/>
    </location>
</feature>
<feature type="coiled-coil region" evidence="1">
    <location>
        <begin position="927"/>
        <end position="961"/>
    </location>
</feature>
<proteinExistence type="predicted"/>